<gene>
    <name evidence="7" type="ORF">EMWEY_00030180</name>
</gene>
<dbReference type="Gene3D" id="3.40.50.150">
    <property type="entry name" value="Vaccinia Virus protein VP39"/>
    <property type="match status" value="1"/>
</dbReference>
<evidence type="ECO:0000259" key="6">
    <source>
        <dbReference type="PROSITE" id="PS50206"/>
    </source>
</evidence>
<dbReference type="Pfam" id="PF17773">
    <property type="entry name" value="UPF0176_N"/>
    <property type="match status" value="1"/>
</dbReference>
<dbReference type="InterPro" id="IPR029063">
    <property type="entry name" value="SAM-dependent_MTases_sf"/>
</dbReference>
<dbReference type="Pfam" id="PF01596">
    <property type="entry name" value="Methyltransf_3"/>
    <property type="match status" value="2"/>
</dbReference>
<dbReference type="InterPro" id="IPR040503">
    <property type="entry name" value="TRHO_N"/>
</dbReference>
<dbReference type="InterPro" id="IPR001763">
    <property type="entry name" value="Rhodanese-like_dom"/>
</dbReference>
<dbReference type="EMBL" id="HG721843">
    <property type="protein sequence ID" value="CDJ60403.1"/>
    <property type="molecule type" value="Genomic_DNA"/>
</dbReference>
<dbReference type="PANTHER" id="PTHR43846:SF1">
    <property type="entry name" value="TRNA URIDINE(34) HYDROXYLASE"/>
    <property type="match status" value="1"/>
</dbReference>
<dbReference type="GO" id="GO:0008171">
    <property type="term" value="F:O-methyltransferase activity"/>
    <property type="evidence" value="ECO:0007669"/>
    <property type="project" value="InterPro"/>
</dbReference>
<dbReference type="InterPro" id="IPR002935">
    <property type="entry name" value="SAM_O-MeTrfase"/>
</dbReference>
<evidence type="ECO:0000256" key="1">
    <source>
        <dbReference type="ARBA" id="ARBA00022603"/>
    </source>
</evidence>
<dbReference type="PROSITE" id="PS51682">
    <property type="entry name" value="SAM_OMT_I"/>
    <property type="match status" value="1"/>
</dbReference>
<evidence type="ECO:0000256" key="3">
    <source>
        <dbReference type="ARBA" id="ARBA00022691"/>
    </source>
</evidence>
<feature type="compositionally biased region" description="Low complexity" evidence="5">
    <location>
        <begin position="756"/>
        <end position="765"/>
    </location>
</feature>
<keyword evidence="8" id="KW-1185">Reference proteome</keyword>
<dbReference type="Proteomes" id="UP000030763">
    <property type="component" value="Unassembled WGS sequence"/>
</dbReference>
<sequence length="1072" mass="116122">MGFSVPEGDVHHSPSAELANVNAAEVAGSLAPAADGAPPVVEVVPVEVGIAPETNRALGLFRGSQRRHVFLPLCLLGPIQNIEGKDVFKGTAAPAGESWDGHGMLSTQKPLESQEATLPYRYAFGSPSPQSLLEELKKAVCKALKLGENFCGGLPLQLVAQVSAPKTKCRTALQSDSLAASHLPTGDGLESPDRPLPAWHSLVSEEEALRILREHYGPLLAQYRRLSHSQACLPPNRNSSVSQSTDQKDDFKGNSILRILRLPRGPRLSLLLQLEPPLPTIPFSTSDAMNDLPSPPPLGAAKKSEVGKGSTPAVPSPYQLVSLYKFFPVSSPNALTELLRALWGPKGVLGRAYVAKEGLNAQLAVPSVAMSDLLGELHQIPGLEDGMQVTLDCLVTFEEYWNSPPFDALHIRPRHQVLRDGFASPLNWADCGEEVDPSVWHNKLTEMLQQQQRQQQPIRKMVLLDMRNADEYAVGHFKGAKCIDTPTFADSFRPGGPLEEALLRAGIQLPSRNATSPSPSTTCIGEDVEVLMYCTGGIRCVKAGAFLKQVLGFPRVTRLKGGILAYKNYIQSLRGACLECTGRASSDSDEKEPSIGVCDSRRDDVVTCDTGVQAKEQQTAADRTGAEAADVHAFSHRSLFVGSNYVFDHRMCQQITPDLLAQCILCGGPSGRLSNCSNRQCGRRVVLCSGCCASLGVYCSSTCAQQGAEDRQRDAQAKMQRRMQAQYTHKRLLKQRGLWAIRAQQLLAALKHNAASESPVESPPSLRNSEMDKASLDESRAVAEKTTTADLWNWAHHVAAAASSPSAVQEALLEEGRNTAKSFVGAAKGVRQFWSGQLHSRILSAISRLKRPRSILEIGAFVGISSLALAEGLACEEIVPGECVGLVSIEKDPRAAEAARRLVNSSPWAHLIKVVEADALQWIRSQLTATRNISSGTVDSEGARLGTAPLQGSTLPDRGFDLIYLDAEKKKYAEYVETILDPQRPLLAPDGALLIDNTLWSTGHDGTRPLWWEDSVAEEDPPRAKRYARIAESIKALRETLRNDTRISHVLLPVGDGLSIVTWATPASHGLP</sequence>
<dbReference type="SUPFAM" id="SSF52821">
    <property type="entry name" value="Rhodanese/Cell cycle control phosphatase"/>
    <property type="match status" value="1"/>
</dbReference>
<keyword evidence="2" id="KW-0808">Transferase</keyword>
<reference evidence="7" key="1">
    <citation type="submission" date="2013-10" db="EMBL/GenBank/DDBJ databases">
        <title>Genomic analysis of the causative agents of coccidiosis in chickens.</title>
        <authorList>
            <person name="Reid A.J."/>
            <person name="Blake D."/>
            <person name="Billington K."/>
            <person name="Browne H."/>
            <person name="Dunn M."/>
            <person name="Hung S."/>
            <person name="Kawahara F."/>
            <person name="Miranda-Saavedra D."/>
            <person name="Mourier T."/>
            <person name="Nagra H."/>
            <person name="Otto T.D."/>
            <person name="Rawlings N."/>
            <person name="Sanchez A."/>
            <person name="Sanders M."/>
            <person name="Subramaniam C."/>
            <person name="Tay Y."/>
            <person name="Dear P."/>
            <person name="Doerig C."/>
            <person name="Gruber A."/>
            <person name="Parkinson J."/>
            <person name="Shirley M."/>
            <person name="Wan K.L."/>
            <person name="Berriman M."/>
            <person name="Tomley F."/>
            <person name="Pain A."/>
        </authorList>
    </citation>
    <scope>NUCLEOTIDE SEQUENCE [LARGE SCALE GENOMIC DNA]</scope>
    <source>
        <strain evidence="7">Weybridge</strain>
    </source>
</reference>
<dbReference type="SMART" id="SM00450">
    <property type="entry name" value="RHOD"/>
    <property type="match status" value="1"/>
</dbReference>
<evidence type="ECO:0000313" key="8">
    <source>
        <dbReference type="Proteomes" id="UP000030763"/>
    </source>
</evidence>
<dbReference type="OrthoDB" id="345986at2759"/>
<dbReference type="Gene3D" id="3.30.70.100">
    <property type="match status" value="1"/>
</dbReference>
<comment type="similarity">
    <text evidence="4">Belongs to the class I-like SAM-binding methyltransferase superfamily. Cation-dependent O-methyltransferase family.</text>
</comment>
<keyword evidence="3" id="KW-0949">S-adenosyl-L-methionine</keyword>
<evidence type="ECO:0000256" key="4">
    <source>
        <dbReference type="ARBA" id="ARBA00023453"/>
    </source>
</evidence>
<dbReference type="Gene3D" id="3.40.250.10">
    <property type="entry name" value="Rhodanese-like domain"/>
    <property type="match status" value="1"/>
</dbReference>
<dbReference type="GeneID" id="25337004"/>
<keyword evidence="1" id="KW-0489">Methyltransferase</keyword>
<proteinExistence type="inferred from homology"/>
<dbReference type="RefSeq" id="XP_013337053.1">
    <property type="nucleotide sequence ID" value="XM_013481599.1"/>
</dbReference>
<feature type="region of interest" description="Disordered" evidence="5">
    <location>
        <begin position="286"/>
        <end position="311"/>
    </location>
</feature>
<protein>
    <recommendedName>
        <fullName evidence="6">Rhodanese domain-containing protein</fullName>
    </recommendedName>
</protein>
<organism evidence="7 8">
    <name type="scientific">Eimeria maxima</name>
    <name type="common">Coccidian parasite</name>
    <dbReference type="NCBI Taxonomy" id="5804"/>
    <lineage>
        <taxon>Eukaryota</taxon>
        <taxon>Sar</taxon>
        <taxon>Alveolata</taxon>
        <taxon>Apicomplexa</taxon>
        <taxon>Conoidasida</taxon>
        <taxon>Coccidia</taxon>
        <taxon>Eucoccidiorida</taxon>
        <taxon>Eimeriorina</taxon>
        <taxon>Eimeriidae</taxon>
        <taxon>Eimeria</taxon>
    </lineage>
</organism>
<dbReference type="Pfam" id="PF12368">
    <property type="entry name" value="Rhodanese_C"/>
    <property type="match status" value="1"/>
</dbReference>
<dbReference type="InterPro" id="IPR036873">
    <property type="entry name" value="Rhodanese-like_dom_sf"/>
</dbReference>
<evidence type="ECO:0000256" key="2">
    <source>
        <dbReference type="ARBA" id="ARBA00022679"/>
    </source>
</evidence>
<dbReference type="OMA" id="MRNASEY"/>
<dbReference type="PROSITE" id="PS50206">
    <property type="entry name" value="RHODANESE_3"/>
    <property type="match status" value="1"/>
</dbReference>
<evidence type="ECO:0000313" key="7">
    <source>
        <dbReference type="EMBL" id="CDJ60403.1"/>
    </source>
</evidence>
<dbReference type="SUPFAM" id="SSF53335">
    <property type="entry name" value="S-adenosyl-L-methionine-dependent methyltransferases"/>
    <property type="match status" value="1"/>
</dbReference>
<feature type="domain" description="Rhodanese" evidence="6">
    <location>
        <begin position="457"/>
        <end position="575"/>
    </location>
</feature>
<reference evidence="7" key="2">
    <citation type="submission" date="2013-10" db="EMBL/GenBank/DDBJ databases">
        <authorList>
            <person name="Aslett M."/>
        </authorList>
    </citation>
    <scope>NUCLEOTIDE SEQUENCE [LARGE SCALE GENOMIC DNA]</scope>
    <source>
        <strain evidence="7">Weybridge</strain>
    </source>
</reference>
<dbReference type="PANTHER" id="PTHR43846">
    <property type="entry name" value="UPF0176 PROTEIN YCEA"/>
    <property type="match status" value="1"/>
</dbReference>
<dbReference type="AlphaFoldDB" id="U6MBG9"/>
<dbReference type="VEuPathDB" id="ToxoDB:EMWEY_00030180"/>
<dbReference type="GO" id="GO:0032259">
    <property type="term" value="P:methylation"/>
    <property type="evidence" value="ECO:0007669"/>
    <property type="project" value="UniProtKB-KW"/>
</dbReference>
<dbReference type="Pfam" id="PF00581">
    <property type="entry name" value="Rhodanese"/>
    <property type="match status" value="1"/>
</dbReference>
<accession>U6MBG9</accession>
<dbReference type="InterPro" id="IPR022111">
    <property type="entry name" value="Rhodanese_C"/>
</dbReference>
<feature type="compositionally biased region" description="Basic and acidic residues" evidence="5">
    <location>
        <begin position="769"/>
        <end position="780"/>
    </location>
</feature>
<feature type="region of interest" description="Disordered" evidence="5">
    <location>
        <begin position="754"/>
        <end position="780"/>
    </location>
</feature>
<evidence type="ECO:0000256" key="5">
    <source>
        <dbReference type="SAM" id="MobiDB-lite"/>
    </source>
</evidence>
<dbReference type="CDD" id="cd02440">
    <property type="entry name" value="AdoMet_MTases"/>
    <property type="match status" value="1"/>
</dbReference>
<name>U6MBG9_EIMMA</name>